<protein>
    <submittedName>
        <fullName evidence="4">Carbonic anhydrase Xb</fullName>
    </submittedName>
</protein>
<feature type="chain" id="PRO_5034224526" evidence="2">
    <location>
        <begin position="20"/>
        <end position="224"/>
    </location>
</feature>
<dbReference type="Gene3D" id="3.10.200.10">
    <property type="entry name" value="Alpha carbonic anhydrase"/>
    <property type="match status" value="1"/>
</dbReference>
<evidence type="ECO:0000259" key="3">
    <source>
        <dbReference type="PROSITE" id="PS51144"/>
    </source>
</evidence>
<dbReference type="InterPro" id="IPR036398">
    <property type="entry name" value="CA_dom_sf"/>
</dbReference>
<reference evidence="4" key="1">
    <citation type="submission" date="2025-08" db="UniProtKB">
        <authorList>
            <consortium name="Ensembl"/>
        </authorList>
    </citation>
    <scope>IDENTIFICATION</scope>
</reference>
<feature type="signal peptide" evidence="2">
    <location>
        <begin position="1"/>
        <end position="19"/>
    </location>
</feature>
<sequence>GGSVPLYILALTVHVIVQGAPDSQSCYHISVKLLCANTCCKKLIDSVNLFQVQLIHYNQDLYLNYSAAARSPNGIAVISIFMKISEPTNLFLIRMLSREIITRITYKKDAYVLEGLNLQDLFPETSRFITYDGSLTIPPCLESATWILMNKPIYISQIEMQSLRLLSQNQPMEIFLSMSDNNRPVQQLHQRCLRTNIHYNQQGRNCPNNRMLRPQYRVNEWLLK</sequence>
<evidence type="ECO:0000313" key="4">
    <source>
        <dbReference type="Ensembl" id="ENSAMXP00005006353.1"/>
    </source>
</evidence>
<accession>A0A8B9H3M3</accession>
<dbReference type="GO" id="GO:0006730">
    <property type="term" value="P:one-carbon metabolic process"/>
    <property type="evidence" value="ECO:0007669"/>
    <property type="project" value="TreeGrafter"/>
</dbReference>
<keyword evidence="2" id="KW-0732">Signal</keyword>
<dbReference type="PANTHER" id="PTHR18952:SF208">
    <property type="entry name" value="CARBONIC ANHYDRASE XA-RELATED"/>
    <property type="match status" value="1"/>
</dbReference>
<dbReference type="SUPFAM" id="SSF51069">
    <property type="entry name" value="Carbonic anhydrase"/>
    <property type="match status" value="1"/>
</dbReference>
<dbReference type="Proteomes" id="UP000694621">
    <property type="component" value="Unplaced"/>
</dbReference>
<evidence type="ECO:0000256" key="1">
    <source>
        <dbReference type="ARBA" id="ARBA00010718"/>
    </source>
</evidence>
<dbReference type="InterPro" id="IPR023561">
    <property type="entry name" value="Carbonic_anhydrase_a-class"/>
</dbReference>
<dbReference type="GO" id="GO:0004089">
    <property type="term" value="F:carbonate dehydratase activity"/>
    <property type="evidence" value="ECO:0007669"/>
    <property type="project" value="InterPro"/>
</dbReference>
<dbReference type="Pfam" id="PF00194">
    <property type="entry name" value="Carb_anhydrase"/>
    <property type="match status" value="1"/>
</dbReference>
<feature type="domain" description="Alpha-carbonic anhydrase" evidence="3">
    <location>
        <begin position="1"/>
        <end position="197"/>
    </location>
</feature>
<dbReference type="GO" id="GO:0008270">
    <property type="term" value="F:zinc ion binding"/>
    <property type="evidence" value="ECO:0007669"/>
    <property type="project" value="InterPro"/>
</dbReference>
<dbReference type="PANTHER" id="PTHR18952">
    <property type="entry name" value="CARBONIC ANHYDRASE"/>
    <property type="match status" value="1"/>
</dbReference>
<dbReference type="InterPro" id="IPR001148">
    <property type="entry name" value="CA_dom"/>
</dbReference>
<name>A0A8B9H3M3_ASTMX</name>
<evidence type="ECO:0000313" key="5">
    <source>
        <dbReference type="Proteomes" id="UP000694621"/>
    </source>
</evidence>
<organism evidence="4 5">
    <name type="scientific">Astyanax mexicanus</name>
    <name type="common">Blind cave fish</name>
    <name type="synonym">Astyanax fasciatus mexicanus</name>
    <dbReference type="NCBI Taxonomy" id="7994"/>
    <lineage>
        <taxon>Eukaryota</taxon>
        <taxon>Metazoa</taxon>
        <taxon>Chordata</taxon>
        <taxon>Craniata</taxon>
        <taxon>Vertebrata</taxon>
        <taxon>Euteleostomi</taxon>
        <taxon>Actinopterygii</taxon>
        <taxon>Neopterygii</taxon>
        <taxon>Teleostei</taxon>
        <taxon>Ostariophysi</taxon>
        <taxon>Characiformes</taxon>
        <taxon>Characoidei</taxon>
        <taxon>Acestrorhamphidae</taxon>
        <taxon>Acestrorhamphinae</taxon>
        <taxon>Astyanax</taxon>
    </lineage>
</organism>
<comment type="similarity">
    <text evidence="1">Belongs to the alpha-carbonic anhydrase family.</text>
</comment>
<dbReference type="AlphaFoldDB" id="A0A8B9H3M3"/>
<dbReference type="SMART" id="SM01057">
    <property type="entry name" value="Carb_anhydrase"/>
    <property type="match status" value="1"/>
</dbReference>
<dbReference type="Ensembl" id="ENSAMXT00005007197.1">
    <property type="protein sequence ID" value="ENSAMXP00005006353.1"/>
    <property type="gene ID" value="ENSAMXG00005003779.1"/>
</dbReference>
<evidence type="ECO:0000256" key="2">
    <source>
        <dbReference type="SAM" id="SignalP"/>
    </source>
</evidence>
<dbReference type="PROSITE" id="PS51144">
    <property type="entry name" value="ALPHA_CA_2"/>
    <property type="match status" value="1"/>
</dbReference>
<proteinExistence type="inferred from homology"/>